<dbReference type="PANTHER" id="PTHR12110:SF21">
    <property type="entry name" value="XYLOSE ISOMERASE-LIKE TIM BARREL DOMAIN-CONTAINING PROTEIN"/>
    <property type="match status" value="1"/>
</dbReference>
<proteinExistence type="predicted"/>
<protein>
    <submittedName>
        <fullName evidence="2">Sugar phosphate isomerase/epimerase</fullName>
    </submittedName>
</protein>
<gene>
    <name evidence="2" type="ORF">HPT30_08175</name>
</gene>
<feature type="domain" description="Xylose isomerase-like TIM barrel" evidence="1">
    <location>
        <begin position="20"/>
        <end position="258"/>
    </location>
</feature>
<dbReference type="Pfam" id="PF01261">
    <property type="entry name" value="AP_endonuc_2"/>
    <property type="match status" value="1"/>
</dbReference>
<evidence type="ECO:0000313" key="2">
    <source>
        <dbReference type="EMBL" id="NUU60318.1"/>
    </source>
</evidence>
<dbReference type="AlphaFoldDB" id="A0A850EHH7"/>
<dbReference type="Gene3D" id="3.20.20.150">
    <property type="entry name" value="Divalent-metal-dependent TIM barrel enzymes"/>
    <property type="match status" value="1"/>
</dbReference>
<name>A0A850EHH7_9BACL</name>
<dbReference type="PANTHER" id="PTHR12110">
    <property type="entry name" value="HYDROXYPYRUVATE ISOMERASE"/>
    <property type="match status" value="1"/>
</dbReference>
<reference evidence="2" key="1">
    <citation type="submission" date="2020-06" db="EMBL/GenBank/DDBJ databases">
        <title>Paenibacillus sp. nov., isolated from soil.</title>
        <authorList>
            <person name="Seo Y.L."/>
        </authorList>
    </citation>
    <scope>NUCLEOTIDE SEQUENCE [LARGE SCALE GENOMIC DNA]</scope>
    <source>
        <strain evidence="2">JW14</strain>
    </source>
</reference>
<keyword evidence="3" id="KW-1185">Reference proteome</keyword>
<dbReference type="RefSeq" id="WP_175370912.1">
    <property type="nucleotide sequence ID" value="NZ_JABWCS010000200.1"/>
</dbReference>
<dbReference type="InterPro" id="IPR036237">
    <property type="entry name" value="Xyl_isomerase-like_sf"/>
</dbReference>
<evidence type="ECO:0000259" key="1">
    <source>
        <dbReference type="Pfam" id="PF01261"/>
    </source>
</evidence>
<dbReference type="InterPro" id="IPR013022">
    <property type="entry name" value="Xyl_isomerase-like_TIM-brl"/>
</dbReference>
<dbReference type="EMBL" id="JABWCS010000200">
    <property type="protein sequence ID" value="NUU60318.1"/>
    <property type="molecule type" value="Genomic_DNA"/>
</dbReference>
<dbReference type="SUPFAM" id="SSF51658">
    <property type="entry name" value="Xylose isomerase-like"/>
    <property type="match status" value="1"/>
</dbReference>
<dbReference type="Proteomes" id="UP000564806">
    <property type="component" value="Unassembled WGS sequence"/>
</dbReference>
<evidence type="ECO:0000313" key="3">
    <source>
        <dbReference type="Proteomes" id="UP000564806"/>
    </source>
</evidence>
<keyword evidence="2" id="KW-0413">Isomerase</keyword>
<accession>A0A850EHH7</accession>
<dbReference type="GO" id="GO:0016853">
    <property type="term" value="F:isomerase activity"/>
    <property type="evidence" value="ECO:0007669"/>
    <property type="project" value="UniProtKB-KW"/>
</dbReference>
<comment type="caution">
    <text evidence="2">The sequence shown here is derived from an EMBL/GenBank/DDBJ whole genome shotgun (WGS) entry which is preliminary data.</text>
</comment>
<sequence>MNPGIFAKTFQRATLPEVLDTVRSFGFTEIQFNMSCAGLPSLPDELSQATARRIGQELQQRGIRMSAVSGTFNMIHPDPLEREKGLTSLAVLAAACRDMGTSVITLCTGTLDAGSMWAYHPGNASPEAWRALTASLEQALLLAEQQGVQLAIEPEPANVVASAPLARRLLDEMQSPRLKIIMDAANLYPAGRPQELSAVLEEAFHLLGEDIILAHAKDVLDEAGTRFGAAGQGLIHYEHYIELLLRCGYQGPLIMHGLEEREVPGSRDFLNRKLAAVQNKP</sequence>
<organism evidence="2 3">
    <name type="scientific">Paenibacillus agri</name>
    <dbReference type="NCBI Taxonomy" id="2744309"/>
    <lineage>
        <taxon>Bacteria</taxon>
        <taxon>Bacillati</taxon>
        <taxon>Bacillota</taxon>
        <taxon>Bacilli</taxon>
        <taxon>Bacillales</taxon>
        <taxon>Paenibacillaceae</taxon>
        <taxon>Paenibacillus</taxon>
    </lineage>
</organism>
<dbReference type="InterPro" id="IPR050312">
    <property type="entry name" value="IolE/XylAMocC-like"/>
</dbReference>